<dbReference type="InterPro" id="IPR000719">
    <property type="entry name" value="Prot_kinase_dom"/>
</dbReference>
<reference evidence="4 5" key="3">
    <citation type="journal article" date="2016" name="Sci. Rep.">
        <title>Genome-wide diversity and gene expression profiling of Babesia microti isolates identify polymorphic genes that mediate host-pathogen interactions.</title>
        <authorList>
            <person name="Silva J.C."/>
            <person name="Cornillot E."/>
            <person name="McCracken C."/>
            <person name="Usmani-Brown S."/>
            <person name="Dwivedi A."/>
            <person name="Ifeonu O.O."/>
            <person name="Crabtree J."/>
            <person name="Gotia H.T."/>
            <person name="Virji A.Z."/>
            <person name="Reynes C."/>
            <person name="Colinge J."/>
            <person name="Kumar V."/>
            <person name="Lawres L."/>
            <person name="Pazzi J.E."/>
            <person name="Pablo J.V."/>
            <person name="Hung C."/>
            <person name="Brancato J."/>
            <person name="Kumari P."/>
            <person name="Orvis J."/>
            <person name="Tretina K."/>
            <person name="Chibucos M."/>
            <person name="Ott S."/>
            <person name="Sadzewicz L."/>
            <person name="Sengamalay N."/>
            <person name="Shetty A.C."/>
            <person name="Su Q."/>
            <person name="Tallon L."/>
            <person name="Fraser C.M."/>
            <person name="Frutos R."/>
            <person name="Molina D.M."/>
            <person name="Krause P.J."/>
            <person name="Ben Mamoun C."/>
        </authorList>
    </citation>
    <scope>NUCLEOTIDE SEQUENCE [LARGE SCALE GENOMIC DNA]</scope>
    <source>
        <strain evidence="4 5">RI</strain>
    </source>
</reference>
<dbReference type="PANTHER" id="PTHR44167">
    <property type="entry name" value="OVARIAN-SPECIFIC SERINE/THREONINE-PROTEIN KINASE LOK-RELATED"/>
    <property type="match status" value="1"/>
</dbReference>
<dbReference type="AlphaFoldDB" id="A0A0K3ARX9"/>
<gene>
    <name evidence="4" type="ORF">BMR1_03g03940</name>
</gene>
<sequence length="733" mass="85250">MNVSDPCLSLEWVEFNDTVRNRMFDCLYLTNPYLAKYLNVIRASNNYLGLVCEYYSVNLSNYHCYPVSINLFNVCKQILLGLEYLNSKGIYHRQLSLQCVLIDNFNNVKLGRYALSLIEFDMHTFLDNILYLSPETVVYQPLNIGIDVSNDIWSLGIILLQLLDITYSELLSSLSKINLTHAANIAMTIIYHKLITISLTKGVSFSTIGLNIEAIKPYFCDFYTHLIPRLRNWYNESEISVIENLSILDELLKFITGYNIIQRYHKQLTCNDYPSHIKILCICYKCLIINTSYRPTASQLLEDFYTTLQSDNQYNATNSTFTDIFELFLHSNIAKYNTLVPSKYHCNSPYKIKCPEGLRLLRKLRSDNTITPIAGIYALTIRPSCGYSRRVAQLYNWLRMFRFDHVLTHYNEFRKISLAEARIDFPVSHRLIVYLIALDIINFDTSSNFTQSVNINQQLHQANYSINNQLSNSRVKIAINYLLNTNNEISYYPGLEDICCVITSITDNQQVINELFCAIVTKFVKPFYCSSFDAINQLIDKFDRFLRFFDPELYYHLVNLDFKCNSFLIEWLATLFSHILSLDKLLLCWDYIIVQGTKYQDYILYIALAMIYSCKSYIVSSSDTNQLMKSINIGMLFVHIPMVASMATRLASINNYFNAGMCKNITIINEFCNDHNSLKMFEKRPMELLSLNDICGIDLHKLYCIVVIGTDEFYEMFLSKYKYPLVQFQKIDV</sequence>
<dbReference type="GeneID" id="24425435"/>
<name>A0A0K3ARX9_BABMR</name>
<dbReference type="Pfam" id="PF00069">
    <property type="entry name" value="Pkinase"/>
    <property type="match status" value="1"/>
</dbReference>
<dbReference type="OMA" id="FDYQCER"/>
<dbReference type="GO" id="GO:0005524">
    <property type="term" value="F:ATP binding"/>
    <property type="evidence" value="ECO:0007669"/>
    <property type="project" value="InterPro"/>
</dbReference>
<keyword evidence="1" id="KW-0812">Transmembrane</keyword>
<dbReference type="RefSeq" id="XP_012649399.1">
    <property type="nucleotide sequence ID" value="XM_012793945.1"/>
</dbReference>
<accession>A0A0K3ARX9</accession>
<evidence type="ECO:0000313" key="5">
    <source>
        <dbReference type="Proteomes" id="UP000002899"/>
    </source>
</evidence>
<dbReference type="EMBL" id="LN871598">
    <property type="protein sequence ID" value="CTQ41388.1"/>
    <property type="molecule type" value="Genomic_DNA"/>
</dbReference>
<proteinExistence type="predicted"/>
<dbReference type="Proteomes" id="UP000002899">
    <property type="component" value="Chromosome III"/>
</dbReference>
<feature type="transmembrane region" description="Helical" evidence="1">
    <location>
        <begin position="631"/>
        <end position="651"/>
    </location>
</feature>
<protein>
    <recommendedName>
        <fullName evidence="6">TBC domain-containing protein kinase-like protein</fullName>
    </recommendedName>
</protein>
<evidence type="ECO:0000256" key="1">
    <source>
        <dbReference type="SAM" id="Phobius"/>
    </source>
</evidence>
<dbReference type="SUPFAM" id="SSF56112">
    <property type="entry name" value="Protein kinase-like (PK-like)"/>
    <property type="match status" value="1"/>
</dbReference>
<dbReference type="Gene3D" id="1.10.510.10">
    <property type="entry name" value="Transferase(Phosphotransferase) domain 1"/>
    <property type="match status" value="1"/>
</dbReference>
<reference evidence="4 5" key="2">
    <citation type="journal article" date="2013" name="PLoS ONE">
        <title>Whole genome mapping and re-organization of the nuclear and mitochondrial genomes of Babesia microti isolates.</title>
        <authorList>
            <person name="Cornillot E."/>
            <person name="Dassouli A."/>
            <person name="Garg A."/>
            <person name="Pachikara N."/>
            <person name="Randazzo S."/>
            <person name="Depoix D."/>
            <person name="Carcy B."/>
            <person name="Delbecq S."/>
            <person name="Frutos R."/>
            <person name="Silva J.C."/>
            <person name="Sutton R."/>
            <person name="Krause P.J."/>
            <person name="Mamoun C.B."/>
        </authorList>
    </citation>
    <scope>NUCLEOTIDE SEQUENCE [LARGE SCALE GENOMIC DNA]</scope>
    <source>
        <strain evidence="4 5">RI</strain>
    </source>
</reference>
<dbReference type="PANTHER" id="PTHR44167:SF24">
    <property type="entry name" value="SERINE_THREONINE-PROTEIN KINASE CHK2"/>
    <property type="match status" value="1"/>
</dbReference>
<evidence type="ECO:0000259" key="3">
    <source>
        <dbReference type="PROSITE" id="PS50086"/>
    </source>
</evidence>
<keyword evidence="1" id="KW-1133">Transmembrane helix</keyword>
<evidence type="ECO:0000313" key="4">
    <source>
        <dbReference type="EMBL" id="CTQ41388.1"/>
    </source>
</evidence>
<dbReference type="InterPro" id="IPR035969">
    <property type="entry name" value="Rab-GAP_TBC_sf"/>
</dbReference>
<evidence type="ECO:0000259" key="2">
    <source>
        <dbReference type="PROSITE" id="PS50011"/>
    </source>
</evidence>
<keyword evidence="5" id="KW-1185">Reference proteome</keyword>
<dbReference type="Gene3D" id="1.10.472.80">
    <property type="entry name" value="Ypt/Rab-GAP domain of gyp1p, domain 3"/>
    <property type="match status" value="1"/>
</dbReference>
<feature type="domain" description="Protein kinase" evidence="2">
    <location>
        <begin position="1"/>
        <end position="308"/>
    </location>
</feature>
<dbReference type="SUPFAM" id="SSF47923">
    <property type="entry name" value="Ypt/Rab-GAP domain of gyp1p"/>
    <property type="match status" value="2"/>
</dbReference>
<dbReference type="PROSITE" id="PS50011">
    <property type="entry name" value="PROTEIN_KINASE_DOM"/>
    <property type="match status" value="1"/>
</dbReference>
<dbReference type="Pfam" id="PF00566">
    <property type="entry name" value="RabGAP-TBC"/>
    <property type="match status" value="1"/>
</dbReference>
<dbReference type="InterPro" id="IPR011009">
    <property type="entry name" value="Kinase-like_dom_sf"/>
</dbReference>
<feature type="transmembrane region" description="Helical" evidence="1">
    <location>
        <begin position="571"/>
        <end position="593"/>
    </location>
</feature>
<dbReference type="OrthoDB" id="248923at2759"/>
<feature type="transmembrane region" description="Helical" evidence="1">
    <location>
        <begin position="602"/>
        <end position="619"/>
    </location>
</feature>
<dbReference type="VEuPathDB" id="PiroplasmaDB:BMR1_03g03940"/>
<dbReference type="PROSITE" id="PS50086">
    <property type="entry name" value="TBC_RABGAP"/>
    <property type="match status" value="1"/>
</dbReference>
<keyword evidence="1" id="KW-0472">Membrane</keyword>
<organism evidence="4 5">
    <name type="scientific">Babesia microti (strain RI)</name>
    <dbReference type="NCBI Taxonomy" id="1133968"/>
    <lineage>
        <taxon>Eukaryota</taxon>
        <taxon>Sar</taxon>
        <taxon>Alveolata</taxon>
        <taxon>Apicomplexa</taxon>
        <taxon>Aconoidasida</taxon>
        <taxon>Piroplasmida</taxon>
        <taxon>Babesiidae</taxon>
        <taxon>Babesia</taxon>
    </lineage>
</organism>
<evidence type="ECO:0008006" key="6">
    <source>
        <dbReference type="Google" id="ProtNLM"/>
    </source>
</evidence>
<reference evidence="4 5" key="1">
    <citation type="journal article" date="2012" name="Nucleic Acids Res.">
        <title>Sequencing of the smallest Apicomplexan genome from the human pathogen Babesia microti.</title>
        <authorList>
            <person name="Cornillot E."/>
            <person name="Hadj-Kaddour K."/>
            <person name="Dassouli A."/>
            <person name="Noel B."/>
            <person name="Ranwez V."/>
            <person name="Vacherie B."/>
            <person name="Augagneur Y."/>
            <person name="Bres V."/>
            <person name="Duclos A."/>
            <person name="Randazzo S."/>
            <person name="Carcy B."/>
            <person name="Debierre-Grockiego F."/>
            <person name="Delbecq S."/>
            <person name="Moubri-Menage K."/>
            <person name="Shams-Eldin H."/>
            <person name="Usmani-Brown S."/>
            <person name="Bringaud F."/>
            <person name="Wincker P."/>
            <person name="Vivares C.P."/>
            <person name="Schwarz R.T."/>
            <person name="Schetters T.P."/>
            <person name="Krause P.J."/>
            <person name="Gorenflot A."/>
            <person name="Berry V."/>
            <person name="Barbe V."/>
            <person name="Ben Mamoun C."/>
        </authorList>
    </citation>
    <scope>NUCLEOTIDE SEQUENCE [LARGE SCALE GENOMIC DNA]</scope>
    <source>
        <strain evidence="4 5">RI</strain>
    </source>
</reference>
<dbReference type="SMART" id="SM00220">
    <property type="entry name" value="S_TKc"/>
    <property type="match status" value="1"/>
</dbReference>
<dbReference type="KEGG" id="bmic:BMR1_03g03940"/>
<feature type="domain" description="Rab-GAP TBC" evidence="3">
    <location>
        <begin position="424"/>
        <end position="596"/>
    </location>
</feature>
<dbReference type="GO" id="GO:0004672">
    <property type="term" value="F:protein kinase activity"/>
    <property type="evidence" value="ECO:0007669"/>
    <property type="project" value="InterPro"/>
</dbReference>
<dbReference type="InterPro" id="IPR000195">
    <property type="entry name" value="Rab-GAP-TBC_dom"/>
</dbReference>